<feature type="domain" description="Sushi" evidence="7">
    <location>
        <begin position="83"/>
        <end position="139"/>
    </location>
</feature>
<feature type="non-terminal residue" evidence="8">
    <location>
        <position position="1"/>
    </location>
</feature>
<feature type="domain" description="Sushi" evidence="7">
    <location>
        <begin position="24"/>
        <end position="82"/>
    </location>
</feature>
<evidence type="ECO:0000256" key="3">
    <source>
        <dbReference type="ARBA" id="ARBA00023157"/>
    </source>
</evidence>
<evidence type="ECO:0000256" key="2">
    <source>
        <dbReference type="ARBA" id="ARBA00022737"/>
    </source>
</evidence>
<keyword evidence="1 5" id="KW-0768">Sushi</keyword>
<keyword evidence="8" id="KW-0675">Receptor</keyword>
<keyword evidence="9" id="KW-1185">Reference proteome</keyword>
<keyword evidence="6" id="KW-0732">Signal</keyword>
<dbReference type="SMART" id="SM00032">
    <property type="entry name" value="CCP"/>
    <property type="match status" value="3"/>
</dbReference>
<evidence type="ECO:0000313" key="8">
    <source>
        <dbReference type="EMBL" id="KAF5889667.1"/>
    </source>
</evidence>
<dbReference type="CDD" id="cd00033">
    <property type="entry name" value="CCP"/>
    <property type="match status" value="2"/>
</dbReference>
<dbReference type="EMBL" id="QNUK01000781">
    <property type="protein sequence ID" value="KAF5889667.1"/>
    <property type="molecule type" value="Genomic_DNA"/>
</dbReference>
<dbReference type="Proteomes" id="UP000727407">
    <property type="component" value="Unassembled WGS sequence"/>
</dbReference>
<evidence type="ECO:0000256" key="4">
    <source>
        <dbReference type="ARBA" id="ARBA00023180"/>
    </source>
</evidence>
<evidence type="ECO:0000256" key="1">
    <source>
        <dbReference type="ARBA" id="ARBA00022659"/>
    </source>
</evidence>
<keyword evidence="2" id="KW-0677">Repeat</keyword>
<gene>
    <name evidence="8" type="ORF">DAT39_020635</name>
</gene>
<feature type="chain" id="PRO_5035196104" evidence="6">
    <location>
        <begin position="25"/>
        <end position="198"/>
    </location>
</feature>
<dbReference type="InterPro" id="IPR000436">
    <property type="entry name" value="Sushi_SCR_CCP_dom"/>
</dbReference>
<evidence type="ECO:0000256" key="5">
    <source>
        <dbReference type="PROSITE-ProRule" id="PRU00302"/>
    </source>
</evidence>
<evidence type="ECO:0000259" key="7">
    <source>
        <dbReference type="PROSITE" id="PS50923"/>
    </source>
</evidence>
<dbReference type="OrthoDB" id="6480633at2759"/>
<evidence type="ECO:0000313" key="9">
    <source>
        <dbReference type="Proteomes" id="UP000727407"/>
    </source>
</evidence>
<feature type="domain" description="Sushi" evidence="7">
    <location>
        <begin position="141"/>
        <end position="198"/>
    </location>
</feature>
<keyword evidence="3" id="KW-1015">Disulfide bond</keyword>
<evidence type="ECO:0000256" key="6">
    <source>
        <dbReference type="SAM" id="SignalP"/>
    </source>
</evidence>
<accession>A0A8J4WSZ0</accession>
<dbReference type="PANTHER" id="PTHR19325">
    <property type="entry name" value="COMPLEMENT COMPONENT-RELATED SUSHI DOMAIN-CONTAINING"/>
    <property type="match status" value="1"/>
</dbReference>
<name>A0A8J4WSZ0_CLAMG</name>
<proteinExistence type="predicted"/>
<reference evidence="8" key="1">
    <citation type="submission" date="2020-07" db="EMBL/GenBank/DDBJ databases">
        <title>Clarias magur genome sequencing, assembly and annotation.</title>
        <authorList>
            <person name="Kushwaha B."/>
            <person name="Kumar R."/>
            <person name="Das P."/>
            <person name="Joshi C.G."/>
            <person name="Kumar D."/>
            <person name="Nagpure N.S."/>
            <person name="Pandey M."/>
            <person name="Agarwal S."/>
            <person name="Srivastava S."/>
            <person name="Singh M."/>
            <person name="Sahoo L."/>
            <person name="Jayasankar P."/>
            <person name="Meher P.K."/>
            <person name="Koringa P.G."/>
            <person name="Iquebal M.A."/>
            <person name="Das S.P."/>
            <person name="Bit A."/>
            <person name="Patnaik S."/>
            <person name="Patel N."/>
            <person name="Shah T.M."/>
            <person name="Hinsu A."/>
            <person name="Jena J.K."/>
        </authorList>
    </citation>
    <scope>NUCLEOTIDE SEQUENCE</scope>
    <source>
        <strain evidence="8">CIFAMagur01</strain>
        <tissue evidence="8">Testis</tissue>
    </source>
</reference>
<feature type="signal peptide" evidence="6">
    <location>
        <begin position="1"/>
        <end position="24"/>
    </location>
</feature>
<comment type="caution">
    <text evidence="8">The sequence shown here is derived from an EMBL/GenBank/DDBJ whole genome shotgun (WGS) entry which is preliminary data.</text>
</comment>
<organism evidence="8 9">
    <name type="scientific">Clarias magur</name>
    <name type="common">Asian catfish</name>
    <name type="synonym">Macropteronotus magur</name>
    <dbReference type="NCBI Taxonomy" id="1594786"/>
    <lineage>
        <taxon>Eukaryota</taxon>
        <taxon>Metazoa</taxon>
        <taxon>Chordata</taxon>
        <taxon>Craniata</taxon>
        <taxon>Vertebrata</taxon>
        <taxon>Euteleostomi</taxon>
        <taxon>Actinopterygii</taxon>
        <taxon>Neopterygii</taxon>
        <taxon>Teleostei</taxon>
        <taxon>Ostariophysi</taxon>
        <taxon>Siluriformes</taxon>
        <taxon>Clariidae</taxon>
        <taxon>Clarias</taxon>
    </lineage>
</organism>
<dbReference type="SUPFAM" id="SSF57535">
    <property type="entry name" value="Complement control module/SCR domain"/>
    <property type="match status" value="3"/>
</dbReference>
<protein>
    <submittedName>
        <fullName evidence="8">Complement component receptor 1-like protein</fullName>
    </submittedName>
</protein>
<dbReference type="Gene3D" id="2.10.70.10">
    <property type="entry name" value="Complement Module, domain 1"/>
    <property type="match status" value="3"/>
</dbReference>
<dbReference type="InterPro" id="IPR035976">
    <property type="entry name" value="Sushi/SCR/CCP_sf"/>
</dbReference>
<dbReference type="PROSITE" id="PS50923">
    <property type="entry name" value="SUSHI"/>
    <property type="match status" value="3"/>
</dbReference>
<dbReference type="Pfam" id="PF00084">
    <property type="entry name" value="Sushi"/>
    <property type="match status" value="3"/>
</dbReference>
<comment type="caution">
    <text evidence="5">Lacks conserved residue(s) required for the propagation of feature annotation.</text>
</comment>
<dbReference type="AlphaFoldDB" id="A0A8J4WSZ0"/>
<dbReference type="PANTHER" id="PTHR19325:SF560">
    <property type="entry name" value="SUSHI, VON WILLEBRAND FACTOR TYPE A, EGF AND PENTRAXIN DOMAIN-CONTAINING PROTEIN 1"/>
    <property type="match status" value="1"/>
</dbReference>
<keyword evidence="4" id="KW-0325">Glycoprotein</keyword>
<sequence>MWETPSYSLIIPLTCLIMAGKIHAQCEKPLVGEESALMWNFPEESTVAFTCSTGYRPVDSGASNSITCKEKQWTTLDLQCKKKSCGNPGEVSNGKYSIPDGIEFGATITVQCNEGYAVFGPKTRTCQENGWDGKPAVYELLKCLPPPAIQNGVFEPEDESYGYNDAVSYSCSRGYTLIGESTIVCSANGTFQHPPQCL</sequence>
<dbReference type="InterPro" id="IPR050350">
    <property type="entry name" value="Compl-Cell_Adhes-Reg"/>
</dbReference>